<evidence type="ECO:0000313" key="1">
    <source>
        <dbReference type="EMBL" id="SNS20259.1"/>
    </source>
</evidence>
<dbReference type="SUPFAM" id="SSF51182">
    <property type="entry name" value="RmlC-like cupins"/>
    <property type="match status" value="1"/>
</dbReference>
<evidence type="ECO:0008006" key="3">
    <source>
        <dbReference type="Google" id="ProtNLM"/>
    </source>
</evidence>
<dbReference type="EMBL" id="FZOF01000004">
    <property type="protein sequence ID" value="SNS20259.1"/>
    <property type="molecule type" value="Genomic_DNA"/>
</dbReference>
<dbReference type="InterPro" id="IPR014710">
    <property type="entry name" value="RmlC-like_jellyroll"/>
</dbReference>
<dbReference type="InterPro" id="IPR011051">
    <property type="entry name" value="RmlC_Cupin_sf"/>
</dbReference>
<name>A0A239CJZ2_9ACTN</name>
<dbReference type="AlphaFoldDB" id="A0A239CJZ2"/>
<gene>
    <name evidence="1" type="ORF">SAMN05216252_10466</name>
</gene>
<proteinExistence type="predicted"/>
<dbReference type="CDD" id="cd02208">
    <property type="entry name" value="cupin_RmlC-like"/>
    <property type="match status" value="1"/>
</dbReference>
<dbReference type="RefSeq" id="WP_089223202.1">
    <property type="nucleotide sequence ID" value="NZ_FZOF01000004.1"/>
</dbReference>
<keyword evidence="2" id="KW-1185">Reference proteome</keyword>
<dbReference type="Proteomes" id="UP000198280">
    <property type="component" value="Unassembled WGS sequence"/>
</dbReference>
<dbReference type="Gene3D" id="2.60.120.10">
    <property type="entry name" value="Jelly Rolls"/>
    <property type="match status" value="1"/>
</dbReference>
<evidence type="ECO:0000313" key="2">
    <source>
        <dbReference type="Proteomes" id="UP000198280"/>
    </source>
</evidence>
<dbReference type="OrthoDB" id="8451629at2"/>
<reference evidence="1 2" key="1">
    <citation type="submission" date="2017-06" db="EMBL/GenBank/DDBJ databases">
        <authorList>
            <person name="Kim H.J."/>
            <person name="Triplett B.A."/>
        </authorList>
    </citation>
    <scope>NUCLEOTIDE SEQUENCE [LARGE SCALE GENOMIC DNA]</scope>
    <source>
        <strain evidence="1 2">CGMCC 4.1858</strain>
    </source>
</reference>
<protein>
    <recommendedName>
        <fullName evidence="3">Cupin domain-containing protein</fullName>
    </recommendedName>
</protein>
<sequence>METKPAPGVLAQVADLIGRTPVGQRGALWRLGADRRQLDANVIRLPAGTEVRPHVEADLDVLLYVVDGGGHLSGDDGGRQTTLAPGALAWLPRGTCRSLSAGATGLTYLTVHARRPGLTIAGPAPAPEAGDAACLLHRVCVECGRLSGESDALYCSRCGTALPPR</sequence>
<accession>A0A239CJZ2</accession>
<organism evidence="1 2">
    <name type="scientific">Actinacidiphila glaucinigra</name>
    <dbReference type="NCBI Taxonomy" id="235986"/>
    <lineage>
        <taxon>Bacteria</taxon>
        <taxon>Bacillati</taxon>
        <taxon>Actinomycetota</taxon>
        <taxon>Actinomycetes</taxon>
        <taxon>Kitasatosporales</taxon>
        <taxon>Streptomycetaceae</taxon>
        <taxon>Actinacidiphila</taxon>
    </lineage>
</organism>